<dbReference type="EMBL" id="KB743381">
    <property type="protein sequence ID" value="EOA99075.1"/>
    <property type="molecule type" value="Genomic_DNA"/>
</dbReference>
<sequence length="276" mass="30467">MHMIFYTPTCCTSLKRGSQHVDTRLLREDSTIKNLVPEGNNGTSTWINASSGLDGRGFVSLAQSLVQMDPKTSSIVLQPCPSTALPMERKKQMKKILLRPVQRDKCSFLLVAKLLEHGNNQRAHQAPLSKLKFLLVSIQAVAALHLSASSALKLSYSRLLIDTKSNSICFHPDKDSSEVALLSTCDFAALRREQRALTTPPEIPSFGHVTSPSCMPHLSQPITKLNLHQVTLLLADAIPVLLWPGTTTFKLSMADFAHYKRNTDLQGAHKAFGDRD</sequence>
<evidence type="ECO:0000313" key="1">
    <source>
        <dbReference type="EMBL" id="EOA99075.1"/>
    </source>
</evidence>
<dbReference type="AlphaFoldDB" id="R0JP07"/>
<evidence type="ECO:0000313" key="2">
    <source>
        <dbReference type="Proteomes" id="UP000296049"/>
    </source>
</evidence>
<organism evidence="1 2">
    <name type="scientific">Anas platyrhynchos</name>
    <name type="common">Mallard</name>
    <name type="synonym">Anas boschas</name>
    <dbReference type="NCBI Taxonomy" id="8839"/>
    <lineage>
        <taxon>Eukaryota</taxon>
        <taxon>Metazoa</taxon>
        <taxon>Chordata</taxon>
        <taxon>Craniata</taxon>
        <taxon>Vertebrata</taxon>
        <taxon>Euteleostomi</taxon>
        <taxon>Archelosauria</taxon>
        <taxon>Archosauria</taxon>
        <taxon>Dinosauria</taxon>
        <taxon>Saurischia</taxon>
        <taxon>Theropoda</taxon>
        <taxon>Coelurosauria</taxon>
        <taxon>Aves</taxon>
        <taxon>Neognathae</taxon>
        <taxon>Galloanserae</taxon>
        <taxon>Anseriformes</taxon>
        <taxon>Anatidae</taxon>
        <taxon>Anatinae</taxon>
        <taxon>Anas</taxon>
    </lineage>
</organism>
<dbReference type="Proteomes" id="UP000296049">
    <property type="component" value="Unassembled WGS sequence"/>
</dbReference>
<name>R0JP07_ANAPL</name>
<keyword evidence="2" id="KW-1185">Reference proteome</keyword>
<accession>R0JP07</accession>
<gene>
    <name evidence="1" type="ORF">Anapl_15584</name>
</gene>
<reference evidence="2" key="1">
    <citation type="journal article" date="2013" name="Nat. Genet.">
        <title>The duck genome and transcriptome provide insight into an avian influenza virus reservoir species.</title>
        <authorList>
            <person name="Huang Y."/>
            <person name="Li Y."/>
            <person name="Burt D.W."/>
            <person name="Chen H."/>
            <person name="Zhang Y."/>
            <person name="Qian W."/>
            <person name="Kim H."/>
            <person name="Gan S."/>
            <person name="Zhao Y."/>
            <person name="Li J."/>
            <person name="Yi K."/>
            <person name="Feng H."/>
            <person name="Zhu P."/>
            <person name="Li B."/>
            <person name="Liu Q."/>
            <person name="Fairley S."/>
            <person name="Magor K.E."/>
            <person name="Du Z."/>
            <person name="Hu X."/>
            <person name="Goodman L."/>
            <person name="Tafer H."/>
            <person name="Vignal A."/>
            <person name="Lee T."/>
            <person name="Kim K.W."/>
            <person name="Sheng Z."/>
            <person name="An Y."/>
            <person name="Searle S."/>
            <person name="Herrero J."/>
            <person name="Groenen M.A."/>
            <person name="Crooijmans R.P."/>
            <person name="Faraut T."/>
            <person name="Cai Q."/>
            <person name="Webster R.G."/>
            <person name="Aldridge J.R."/>
            <person name="Warren W.C."/>
            <person name="Bartschat S."/>
            <person name="Kehr S."/>
            <person name="Marz M."/>
            <person name="Stadler P.F."/>
            <person name="Smith J."/>
            <person name="Kraus R.H."/>
            <person name="Zhao Y."/>
            <person name="Ren L."/>
            <person name="Fei J."/>
            <person name="Morisson M."/>
            <person name="Kaiser P."/>
            <person name="Griffin D.K."/>
            <person name="Rao M."/>
            <person name="Pitel F."/>
            <person name="Wang J."/>
            <person name="Li N."/>
        </authorList>
    </citation>
    <scope>NUCLEOTIDE SEQUENCE [LARGE SCALE GENOMIC DNA]</scope>
</reference>
<proteinExistence type="predicted"/>
<protein>
    <submittedName>
        <fullName evidence="1">Uncharacterized protein</fullName>
    </submittedName>
</protein>